<name>A0A9Q0M3J8_BLOTA</name>
<gene>
    <name evidence="11" type="ORF">RDWZM_007984</name>
</gene>
<keyword evidence="3" id="KW-0007">Acetylation</keyword>
<evidence type="ECO:0000256" key="3">
    <source>
        <dbReference type="ARBA" id="ARBA00022990"/>
    </source>
</evidence>
<dbReference type="GO" id="GO:0006913">
    <property type="term" value="P:nucleocytoplasmic transport"/>
    <property type="evidence" value="ECO:0007669"/>
    <property type="project" value="InterPro"/>
</dbReference>
<evidence type="ECO:0000256" key="5">
    <source>
        <dbReference type="ARBA" id="ARBA00061276"/>
    </source>
</evidence>
<dbReference type="OMA" id="CANHLLM"/>
<dbReference type="SUPFAM" id="SSF50729">
    <property type="entry name" value="PH domain-like"/>
    <property type="match status" value="1"/>
</dbReference>
<sequence length="221" mass="25369">MADKIEEAPVSEKLTDDIDGCVSSKTTSDENGNDNSNDNESPEPYFAPKVHLPIVVVNTMEDNEDVLVELRARIYRYDDSDDEPEFKERGTGVVKILHNKKTDLYRILMRRDKTLKICANHHIQSSMELNPHNNSQKVFVYSTLADLYEGEITPETFAIRFSGPENATIFKNAFDDAVTNIKRKEKEQQLKKLDEVDCLTKDLENVNIIENKNDEKQKDED</sequence>
<evidence type="ECO:0000256" key="6">
    <source>
        <dbReference type="ARBA" id="ARBA00066150"/>
    </source>
</evidence>
<dbReference type="PANTHER" id="PTHR23138:SF87">
    <property type="entry name" value="E3 SUMO-PROTEIN LIGASE RANBP2"/>
    <property type="match status" value="1"/>
</dbReference>
<dbReference type="Proteomes" id="UP001142055">
    <property type="component" value="Chromosome 3"/>
</dbReference>
<evidence type="ECO:0000256" key="2">
    <source>
        <dbReference type="ARBA" id="ARBA00022553"/>
    </source>
</evidence>
<keyword evidence="12" id="KW-1185">Reference proteome</keyword>
<proteinExistence type="inferred from homology"/>
<dbReference type="Pfam" id="PF00638">
    <property type="entry name" value="Ran_BP1"/>
    <property type="match status" value="1"/>
</dbReference>
<evidence type="ECO:0000256" key="8">
    <source>
        <dbReference type="ARBA" id="ARBA00081162"/>
    </source>
</evidence>
<dbReference type="PROSITE" id="PS50196">
    <property type="entry name" value="RANBD1"/>
    <property type="match status" value="1"/>
</dbReference>
<evidence type="ECO:0000256" key="9">
    <source>
        <dbReference type="SAM" id="MobiDB-lite"/>
    </source>
</evidence>
<comment type="caution">
    <text evidence="11">The sequence shown here is derived from an EMBL/GenBank/DDBJ whole genome shotgun (WGS) entry which is preliminary data.</text>
</comment>
<dbReference type="GO" id="GO:0005737">
    <property type="term" value="C:cytoplasm"/>
    <property type="evidence" value="ECO:0007669"/>
    <property type="project" value="TreeGrafter"/>
</dbReference>
<evidence type="ECO:0000313" key="12">
    <source>
        <dbReference type="Proteomes" id="UP001142055"/>
    </source>
</evidence>
<evidence type="ECO:0000256" key="1">
    <source>
        <dbReference type="ARBA" id="ARBA00022468"/>
    </source>
</evidence>
<dbReference type="SMART" id="SM00160">
    <property type="entry name" value="RanBD"/>
    <property type="match status" value="1"/>
</dbReference>
<comment type="subunit">
    <text evidence="6">Interacts with RAN (via C-terminus of GTP-bound form) but not with GDP-bound RAN. Identified in a complex composed of RAN, RANGAP1 and RANBP1. Identified in a complex that contains TNPO1, RAN and RANBP1. Identified in a complex that contains CSE1L, KPNA2, RAN and RANBP1. Identified in a complex with nucleotide-free RAN and RCC1.</text>
</comment>
<dbReference type="EMBL" id="JAPWDV010000003">
    <property type="protein sequence ID" value="KAJ6216827.1"/>
    <property type="molecule type" value="Genomic_DNA"/>
</dbReference>
<organism evidence="11 12">
    <name type="scientific">Blomia tropicalis</name>
    <name type="common">Mite</name>
    <dbReference type="NCBI Taxonomy" id="40697"/>
    <lineage>
        <taxon>Eukaryota</taxon>
        <taxon>Metazoa</taxon>
        <taxon>Ecdysozoa</taxon>
        <taxon>Arthropoda</taxon>
        <taxon>Chelicerata</taxon>
        <taxon>Arachnida</taxon>
        <taxon>Acari</taxon>
        <taxon>Acariformes</taxon>
        <taxon>Sarcoptiformes</taxon>
        <taxon>Astigmata</taxon>
        <taxon>Glycyphagoidea</taxon>
        <taxon>Echimyopodidae</taxon>
        <taxon>Blomia</taxon>
    </lineage>
</organism>
<dbReference type="AlphaFoldDB" id="A0A9Q0M3J8"/>
<feature type="compositionally biased region" description="Low complexity" evidence="9">
    <location>
        <begin position="29"/>
        <end position="44"/>
    </location>
</feature>
<evidence type="ECO:0000256" key="4">
    <source>
        <dbReference type="ARBA" id="ARBA00056716"/>
    </source>
</evidence>
<feature type="domain" description="RanBD1" evidence="10">
    <location>
        <begin position="45"/>
        <end position="183"/>
    </location>
</feature>
<dbReference type="FunFam" id="2.30.29.30:FF:000824">
    <property type="entry name" value="Ran-specific GTPase-activating protein"/>
    <property type="match status" value="1"/>
</dbReference>
<dbReference type="PANTHER" id="PTHR23138">
    <property type="entry name" value="RAN BINDING PROTEIN"/>
    <property type="match status" value="1"/>
</dbReference>
<dbReference type="CDD" id="cd13179">
    <property type="entry name" value="RanBD_RanBP1"/>
    <property type="match status" value="1"/>
</dbReference>
<evidence type="ECO:0000259" key="10">
    <source>
        <dbReference type="PROSITE" id="PS50196"/>
    </source>
</evidence>
<dbReference type="Gene3D" id="2.30.29.30">
    <property type="entry name" value="Pleckstrin-homology domain (PH domain)/Phosphotyrosine-binding domain (PTB)"/>
    <property type="match status" value="1"/>
</dbReference>
<evidence type="ECO:0000313" key="11">
    <source>
        <dbReference type="EMBL" id="KAJ6216827.1"/>
    </source>
</evidence>
<dbReference type="InterPro" id="IPR011993">
    <property type="entry name" value="PH-like_dom_sf"/>
</dbReference>
<comment type="similarity">
    <text evidence="5">Belongs to the RANBP1 family.</text>
</comment>
<reference evidence="11" key="1">
    <citation type="submission" date="2022-12" db="EMBL/GenBank/DDBJ databases">
        <title>Genome assemblies of Blomia tropicalis.</title>
        <authorList>
            <person name="Cui Y."/>
        </authorList>
    </citation>
    <scope>NUCLEOTIDE SEQUENCE</scope>
    <source>
        <tissue evidence="11">Adult mites</tissue>
    </source>
</reference>
<protein>
    <recommendedName>
        <fullName evidence="7">Ran-specific GTPase-activating protein</fullName>
    </recommendedName>
    <alternativeName>
        <fullName evidence="8">Ran-binding protein 1</fullName>
    </alternativeName>
</protein>
<dbReference type="GO" id="GO:0005096">
    <property type="term" value="F:GTPase activator activity"/>
    <property type="evidence" value="ECO:0007669"/>
    <property type="project" value="UniProtKB-KW"/>
</dbReference>
<dbReference type="InterPro" id="IPR045255">
    <property type="entry name" value="RanBP1-like"/>
</dbReference>
<dbReference type="GO" id="GO:0005643">
    <property type="term" value="C:nuclear pore"/>
    <property type="evidence" value="ECO:0007669"/>
    <property type="project" value="TreeGrafter"/>
</dbReference>
<dbReference type="InterPro" id="IPR000156">
    <property type="entry name" value="Ran_bind_dom"/>
</dbReference>
<accession>A0A9Q0M3J8</accession>
<dbReference type="InterPro" id="IPR045256">
    <property type="entry name" value="RanBP1_RanBD"/>
</dbReference>
<comment type="function">
    <text evidence="4">Plays a role in RAN-dependent nucleocytoplasmic transport. Alleviates the TNPO1-dependent inhibition of RAN GTPase activity and mediates the dissociation of RAN from proteins involved in transport into the nucleus. Induces a conformation change in the complex formed by XPO1 and RAN that triggers the release of the nuclear export signal of cargo proteins. Promotes the disassembly of the complex formed by RAN and importin beta. Promotes dissociation of RAN from a complex with KPNA2 and CSE1L. Required for normal mitotic spindle assembly and normal progress through mitosis via its effect on RAN. Does not increase the RAN GTPase activity by itself, but increases GTP hydrolysis mediated by RANGAP1. Inhibits RCC1-dependent exchange of RAN-bound GDP by GTP.</text>
</comment>
<feature type="region of interest" description="Disordered" evidence="9">
    <location>
        <begin position="1"/>
        <end position="45"/>
    </location>
</feature>
<evidence type="ECO:0000256" key="7">
    <source>
        <dbReference type="ARBA" id="ARBA00067380"/>
    </source>
</evidence>
<keyword evidence="1" id="KW-0343">GTPase activation</keyword>
<keyword evidence="2" id="KW-0597">Phosphoprotein</keyword>